<feature type="signal peptide" evidence="2">
    <location>
        <begin position="1"/>
        <end position="29"/>
    </location>
</feature>
<proteinExistence type="predicted"/>
<comment type="caution">
    <text evidence="3">The sequence shown here is derived from an EMBL/GenBank/DDBJ whole genome shotgun (WGS) entry which is preliminary data.</text>
</comment>
<evidence type="ECO:0000313" key="3">
    <source>
        <dbReference type="EMBL" id="CAH8391221.1"/>
    </source>
</evidence>
<feature type="region of interest" description="Disordered" evidence="1">
    <location>
        <begin position="553"/>
        <end position="578"/>
    </location>
</feature>
<evidence type="ECO:0000256" key="2">
    <source>
        <dbReference type="SAM" id="SignalP"/>
    </source>
</evidence>
<evidence type="ECO:0000313" key="4">
    <source>
        <dbReference type="Proteomes" id="UP001642260"/>
    </source>
</evidence>
<keyword evidence="2" id="KW-0732">Signal</keyword>
<accession>A0ABC8M680</accession>
<evidence type="ECO:0000256" key="1">
    <source>
        <dbReference type="SAM" id="MobiDB-lite"/>
    </source>
</evidence>
<keyword evidence="4" id="KW-1185">Reference proteome</keyword>
<feature type="chain" id="PRO_5044842205" description="TSK-associating protein 1-like" evidence="2">
    <location>
        <begin position="30"/>
        <end position="764"/>
    </location>
</feature>
<protein>
    <recommendedName>
        <fullName evidence="5">TSK-associating protein 1-like</fullName>
    </recommendedName>
</protein>
<evidence type="ECO:0008006" key="5">
    <source>
        <dbReference type="Google" id="ProtNLM"/>
    </source>
</evidence>
<feature type="compositionally biased region" description="Polar residues" evidence="1">
    <location>
        <begin position="62"/>
        <end position="77"/>
    </location>
</feature>
<reference evidence="3 4" key="1">
    <citation type="submission" date="2022-03" db="EMBL/GenBank/DDBJ databases">
        <authorList>
            <person name="Macdonald S."/>
            <person name="Ahmed S."/>
            <person name="Newling K."/>
        </authorList>
    </citation>
    <scope>NUCLEOTIDE SEQUENCE [LARGE SCALE GENOMIC DNA]</scope>
</reference>
<feature type="compositionally biased region" description="Low complexity" evidence="1">
    <location>
        <begin position="567"/>
        <end position="578"/>
    </location>
</feature>
<organism evidence="3 4">
    <name type="scientific">Eruca vesicaria subsp. sativa</name>
    <name type="common">Garden rocket</name>
    <name type="synonym">Eruca sativa</name>
    <dbReference type="NCBI Taxonomy" id="29727"/>
    <lineage>
        <taxon>Eukaryota</taxon>
        <taxon>Viridiplantae</taxon>
        <taxon>Streptophyta</taxon>
        <taxon>Embryophyta</taxon>
        <taxon>Tracheophyta</taxon>
        <taxon>Spermatophyta</taxon>
        <taxon>Magnoliopsida</taxon>
        <taxon>eudicotyledons</taxon>
        <taxon>Gunneridae</taxon>
        <taxon>Pentapetalae</taxon>
        <taxon>rosids</taxon>
        <taxon>malvids</taxon>
        <taxon>Brassicales</taxon>
        <taxon>Brassicaceae</taxon>
        <taxon>Brassiceae</taxon>
        <taxon>Eruca</taxon>
    </lineage>
</organism>
<dbReference type="AlphaFoldDB" id="A0ABC8M680"/>
<sequence length="764" mass="85372">MKISAMRMPFLALCLSLCLVLSSFHGVSCQDDVAASRLSHLDLIEREYQDSVKTLQGKEDQSASVQSENQKNTTVTDKNTISLSLSEESEGATFSDSVDNSTQVGVVSDESVKRSSLLDEIELEFEAHLNGLNQDVAGDVKAESKDDEELSAQRQKMLEDIERDFEAASASLKQIKSDELSEGNDEEQSAKRQSLLEEIEREFETATKDLEQLKVNDFTEDKYDEEQSAKRKSMLEAIEREFEAAVEGLEELKVSDTTGEEESAKRLGMLEEIEREFEAATKSLEQLKVNDSTGNKVEEEQAVKRQSMLEEIERDFQAATESLKQLQVDGSSEDTEQTAKRQSMLDEIEREFEAATRDLKQLNDFTEGDADDELSAKRDSVLEEMEREFEAATKKLRLNGFTQGNDNEKESAKRKSMLEEIEREFEAAVGGLKQIKDGDSKNTEEQSKRNIVLEEIEREFEEARSGFTSNANKEGSAKKQSGSITLESLGVAQSGVCGCFNQDKAGLKPDEEASIAISTKYSIEEILSEESSLQGTETSSSLTKSLTQLVENHRKEKESHSAHRVLTSSTSESASTSETVESLRAKLKELSVLTASQLVARQDFDSILVMAATFEELSSAPISYISRLAKYRNVIKEGLEASERVHMAKARATMLKETAKEKQIFVDANFKEAKKLAQRGDALYVKIFAIKKLLKKLETERESVDGKFKEIVKGLSHLLVDSSEAYEEYHGAVRKAKDEQAAEEFAREATESAQIIWVKFLSSL</sequence>
<dbReference type="Proteomes" id="UP001642260">
    <property type="component" value="Unassembled WGS sequence"/>
</dbReference>
<dbReference type="EMBL" id="CAKOAT010936265">
    <property type="protein sequence ID" value="CAH8391221.1"/>
    <property type="molecule type" value="Genomic_DNA"/>
</dbReference>
<gene>
    <name evidence="3" type="ORF">ERUC_LOCUS43704</name>
</gene>
<name>A0ABC8M680_ERUVS</name>
<feature type="region of interest" description="Disordered" evidence="1">
    <location>
        <begin position="58"/>
        <end position="77"/>
    </location>
</feature>
<feature type="region of interest" description="Disordered" evidence="1">
    <location>
        <begin position="174"/>
        <end position="193"/>
    </location>
</feature>